<dbReference type="PANTHER" id="PTHR42916:SF1">
    <property type="entry name" value="PROTEIN PHYLLO, CHLOROPLASTIC"/>
    <property type="match status" value="1"/>
</dbReference>
<organism evidence="6 7">
    <name type="scientific">Providencia rettgeri</name>
    <dbReference type="NCBI Taxonomy" id="587"/>
    <lineage>
        <taxon>Bacteria</taxon>
        <taxon>Pseudomonadati</taxon>
        <taxon>Pseudomonadota</taxon>
        <taxon>Gammaproteobacteria</taxon>
        <taxon>Enterobacterales</taxon>
        <taxon>Morganellaceae</taxon>
        <taxon>Providencia</taxon>
    </lineage>
</organism>
<evidence type="ECO:0000256" key="1">
    <source>
        <dbReference type="ARBA" id="ARBA00022428"/>
    </source>
</evidence>
<evidence type="ECO:0000256" key="4">
    <source>
        <dbReference type="NCBIfam" id="TIGR03695"/>
    </source>
</evidence>
<gene>
    <name evidence="3" type="primary">menH</name>
    <name evidence="6" type="ORF">CHI95_16825</name>
</gene>
<dbReference type="InterPro" id="IPR029058">
    <property type="entry name" value="AB_hydrolase_fold"/>
</dbReference>
<proteinExistence type="inferred from homology"/>
<comment type="caution">
    <text evidence="6">The sequence shown here is derived from an EMBL/GenBank/DDBJ whole genome shotgun (WGS) entry which is preliminary data.</text>
</comment>
<name>A0A264VPT3_PRORE</name>
<dbReference type="EC" id="4.2.99.20" evidence="3 4"/>
<dbReference type="GO" id="GO:0009234">
    <property type="term" value="P:menaquinone biosynthetic process"/>
    <property type="evidence" value="ECO:0007669"/>
    <property type="project" value="UniProtKB-UniRule"/>
</dbReference>
<dbReference type="AlphaFoldDB" id="A0A264VPT3"/>
<dbReference type="UniPathway" id="UPA00079"/>
<keyword evidence="1 3" id="KW-0474">Menaquinone biosynthesis</keyword>
<comment type="catalytic activity">
    <reaction evidence="3">
        <text>5-enolpyruvoyl-6-hydroxy-2-succinyl-cyclohex-3-ene-1-carboxylate = (1R,6R)-6-hydroxy-2-succinyl-cyclohexa-2,4-diene-1-carboxylate + pyruvate</text>
        <dbReference type="Rhea" id="RHEA:25597"/>
        <dbReference type="ChEBI" id="CHEBI:15361"/>
        <dbReference type="ChEBI" id="CHEBI:58689"/>
        <dbReference type="ChEBI" id="CHEBI:58818"/>
        <dbReference type="EC" id="4.2.99.20"/>
    </reaction>
</comment>
<dbReference type="STRING" id="587.RB151_026550"/>
<comment type="subunit">
    <text evidence="3">Monomer.</text>
</comment>
<dbReference type="HAMAP" id="MF_01660">
    <property type="entry name" value="MenH"/>
    <property type="match status" value="1"/>
</dbReference>
<feature type="domain" description="AB hydrolase-1" evidence="5">
    <location>
        <begin position="14"/>
        <end position="239"/>
    </location>
</feature>
<evidence type="ECO:0000256" key="2">
    <source>
        <dbReference type="ARBA" id="ARBA00023239"/>
    </source>
</evidence>
<dbReference type="NCBIfam" id="NF008340">
    <property type="entry name" value="PRK11126.1"/>
    <property type="match status" value="1"/>
</dbReference>
<dbReference type="RefSeq" id="WP_094962301.1">
    <property type="nucleotide sequence ID" value="NZ_CP098040.1"/>
</dbReference>
<sequence>MLSAHRHNSVSSAPWVIWLHGLLGSADDWLPVIEQTRAFPSLAVDLPGHGGSHSEPCQGFSHFDQQLSALLQYHQINEYYLVGYSLGARLAMHFACHYQPNGLLGLVIEGGNVGLVNEQERVARAANDKAWAQRFRSEPIEEVLDDWYQQAVFADLSTTQRQHLIQLRRQNNPHSIAAMLENTSLAKQPFLADKLHQLTCPYRYFCGEKDKKFRSVSQQYELPLTLIENAGHNAHWENPMGFAAALHHFLSHCG</sequence>
<comment type="similarity">
    <text evidence="3">Belongs to the AB hydrolase superfamily. MenH family.</text>
</comment>
<dbReference type="InterPro" id="IPR000073">
    <property type="entry name" value="AB_hydrolase_1"/>
</dbReference>
<dbReference type="SUPFAM" id="SSF53474">
    <property type="entry name" value="alpha/beta-Hydrolases"/>
    <property type="match status" value="1"/>
</dbReference>
<dbReference type="Pfam" id="PF00561">
    <property type="entry name" value="Abhydrolase_1"/>
    <property type="match status" value="1"/>
</dbReference>
<comment type="pathway">
    <text evidence="3">Quinol/quinone metabolism; menaquinone biosynthesis.</text>
</comment>
<evidence type="ECO:0000313" key="6">
    <source>
        <dbReference type="EMBL" id="OZS73376.1"/>
    </source>
</evidence>
<comment type="function">
    <text evidence="3">Catalyzes a proton abstraction reaction that results in 2,5-elimination of pyruvate from 2-succinyl-5-enolpyruvyl-6-hydroxy-3-cyclohexene-1-carboxylate (SEPHCHC) and the formation of 2-succinyl-6-hydroxy-2,4-cyclohexadiene-1-carboxylate (SHCHC).</text>
</comment>
<dbReference type="PANTHER" id="PTHR42916">
    <property type="entry name" value="2-SUCCINYL-5-ENOLPYRUVYL-6-HYDROXY-3-CYCLOHEXENE-1-CARBOXYLATE SYNTHASE"/>
    <property type="match status" value="1"/>
</dbReference>
<dbReference type="Gene3D" id="3.40.50.1820">
    <property type="entry name" value="alpha/beta hydrolase"/>
    <property type="match status" value="1"/>
</dbReference>
<evidence type="ECO:0000256" key="3">
    <source>
        <dbReference type="HAMAP-Rule" id="MF_01660"/>
    </source>
</evidence>
<evidence type="ECO:0000313" key="7">
    <source>
        <dbReference type="Proteomes" id="UP000216001"/>
    </source>
</evidence>
<dbReference type="Proteomes" id="UP000216001">
    <property type="component" value="Unassembled WGS sequence"/>
</dbReference>
<keyword evidence="2 3" id="KW-0456">Lyase</keyword>
<dbReference type="InterPro" id="IPR022485">
    <property type="entry name" value="SHCHC_synthase_MenH"/>
</dbReference>
<dbReference type="EMBL" id="NOWC01000022">
    <property type="protein sequence ID" value="OZS73376.1"/>
    <property type="molecule type" value="Genomic_DNA"/>
</dbReference>
<evidence type="ECO:0000259" key="5">
    <source>
        <dbReference type="Pfam" id="PF00561"/>
    </source>
</evidence>
<accession>A0A264VPT3</accession>
<reference evidence="6 7" key="1">
    <citation type="submission" date="2017-07" db="EMBL/GenBank/DDBJ databases">
        <title>blaIMP-27 on transferable plasmids in Proteus mirabilis and Providencia rettgeri.</title>
        <authorList>
            <person name="Potter R."/>
        </authorList>
    </citation>
    <scope>NUCLEOTIDE SEQUENCE [LARGE SCALE GENOMIC DNA]</scope>
    <source>
        <strain evidence="6 7">PR1</strain>
    </source>
</reference>
<comment type="pathway">
    <text evidence="3">Quinol/quinone metabolism; 1,4-dihydroxy-2-naphthoate biosynthesis; 1,4-dihydroxy-2-naphthoate from chorismate: step 3/7.</text>
</comment>
<dbReference type="GO" id="GO:0070205">
    <property type="term" value="F:2-succinyl-6-hydroxy-2,4-cyclohexadiene-1-carboxylate synthase activity"/>
    <property type="evidence" value="ECO:0007669"/>
    <property type="project" value="UniProtKB-UniRule"/>
</dbReference>
<dbReference type="UniPathway" id="UPA01057">
    <property type="reaction ID" value="UER00900"/>
</dbReference>
<protein>
    <recommendedName>
        <fullName evidence="3 4">2-succinyl-6-hydroxy-2,4-cyclohexadiene-1-carboxylate synthase</fullName>
        <shortName evidence="3">SHCHC synthase</shortName>
        <ecNumber evidence="3 4">4.2.99.20</ecNumber>
    </recommendedName>
</protein>
<dbReference type="NCBIfam" id="TIGR03695">
    <property type="entry name" value="menH_SHCHC"/>
    <property type="match status" value="1"/>
</dbReference>